<gene>
    <name evidence="7" type="ORF">PYCCODRAFT_1444958</name>
</gene>
<dbReference type="Proteomes" id="UP000193067">
    <property type="component" value="Unassembled WGS sequence"/>
</dbReference>
<evidence type="ECO:0000256" key="3">
    <source>
        <dbReference type="ARBA" id="ARBA00022840"/>
    </source>
</evidence>
<dbReference type="InterPro" id="IPR001245">
    <property type="entry name" value="Ser-Thr/Tyr_kinase_cat_dom"/>
</dbReference>
<dbReference type="PROSITE" id="PS00108">
    <property type="entry name" value="PROTEIN_KINASE_ST"/>
    <property type="match status" value="1"/>
</dbReference>
<feature type="compositionally biased region" description="Basic and acidic residues" evidence="5">
    <location>
        <begin position="634"/>
        <end position="646"/>
    </location>
</feature>
<dbReference type="GO" id="GO:0005524">
    <property type="term" value="F:ATP binding"/>
    <property type="evidence" value="ECO:0007669"/>
    <property type="project" value="UniProtKB-UniRule"/>
</dbReference>
<dbReference type="CDD" id="cd21037">
    <property type="entry name" value="MLKL_NTD"/>
    <property type="match status" value="1"/>
</dbReference>
<feature type="region of interest" description="Disordered" evidence="5">
    <location>
        <begin position="679"/>
        <end position="729"/>
    </location>
</feature>
<sequence>MLALSSVLQAGAFVGRFTPMIPLREAALVLLQIWDAFQRVRINRATCVRLVERCATILLSIREDIAHAGEVIGDQLQKPIARLVESFRLIEEFVHKQAKRPFLASLIQRDETARSLGDCHNDLNDALGSFGVRPAYAVHSRSRYASWRKSPSHPKPCPSRRYASPPILACDDAYQCSNTSHSCAFMQHIDSKDILRSLAEIVKGQNEDDMLRDADELRARMRAALLAPTDMEMIQILQVGRDEMPEAIRTLQRVYDGKTSRRASAIMDDAARKLPAIQEDVVSETAQAPHVVRPVGEQSDVLRSPAPLLSQPTDNLDQKFIETGLSALRRMSTDAVLPSWTITRFEIDKVKSIGRGFWADVYRGTWQGRTVAIKQLTQATPRQLFLHEVTIWKALKHHNVLKIYGASSTTSDPPWYLVSPYLRHGSLDGYLKGLPSLESANVPKMLYEIADGMAYLHKEHVLHGDLKAVNVLVNDDLCCVICDFGQSKIKAEVYRISGVDLPQGTLRWKAPELLSNHGRLTNKTDVYAFAITAVEIMTKGDIPFGVIDDDVVRKGIPKGLRPTYEPKIQSGWSSQVTELIERSWHNDPQLRPTFALIVQQIQLLRRQYSEGPLPVASGTVERRRSSSAAVSSEVDSRSHTQHESRSRSSMNGEGVRVGLGSNLHVSARDVTAASVPKEPQAAFDGPDAPTENLVSASVEHPTEGQTQLRHDSPAEESHDSESEEQYRTQLQHEFHDSLTLPLWTPSPVPLGAVGYHSIAQGGKFVVLFNSQDPAKSSGSLVQSVPPISAYGIVRKDNRRHVARNTMKDTFGALFSKTNVPPLQRIGNHWRSRSFPLRAGHKAAHLITSSTSYDFFENLDTPKKWLKGNAANIVTMYGDQHRISREQLSLVIGTLSAENYALFVSQEHRTGKVQFNLTAASQLGHPWGAFTLTQSSPDIGGPKYGELANRTARHEYKVSEVRENRGSAVWDSVLLARLSFEPDSVEPTLC</sequence>
<dbReference type="OrthoDB" id="1668230at2759"/>
<keyword evidence="1" id="KW-0808">Transferase</keyword>
<feature type="region of interest" description="Disordered" evidence="5">
    <location>
        <begin position="613"/>
        <end position="657"/>
    </location>
</feature>
<keyword evidence="2 4" id="KW-0547">Nucleotide-binding</keyword>
<dbReference type="AlphaFoldDB" id="A0A1Y2IN38"/>
<dbReference type="Pfam" id="PF07714">
    <property type="entry name" value="PK_Tyr_Ser-Thr"/>
    <property type="match status" value="1"/>
</dbReference>
<dbReference type="SUPFAM" id="SSF56112">
    <property type="entry name" value="Protein kinase-like (PK-like)"/>
    <property type="match status" value="1"/>
</dbReference>
<protein>
    <recommendedName>
        <fullName evidence="6">Protein kinase domain-containing protein</fullName>
    </recommendedName>
</protein>
<dbReference type="InterPro" id="IPR008271">
    <property type="entry name" value="Ser/Thr_kinase_AS"/>
</dbReference>
<keyword evidence="1" id="KW-0723">Serine/threonine-protein kinase</keyword>
<dbReference type="InterPro" id="IPR059179">
    <property type="entry name" value="MLKL-like_MCAfunc"/>
</dbReference>
<dbReference type="PROSITE" id="PS50011">
    <property type="entry name" value="PROTEIN_KINASE_DOM"/>
    <property type="match status" value="1"/>
</dbReference>
<dbReference type="GO" id="GO:0004674">
    <property type="term" value="F:protein serine/threonine kinase activity"/>
    <property type="evidence" value="ECO:0007669"/>
    <property type="project" value="UniProtKB-KW"/>
</dbReference>
<reference evidence="7 8" key="1">
    <citation type="journal article" date="2015" name="Biotechnol. Biofuels">
        <title>Enhanced degradation of softwood versus hardwood by the white-rot fungus Pycnoporus coccineus.</title>
        <authorList>
            <person name="Couturier M."/>
            <person name="Navarro D."/>
            <person name="Chevret D."/>
            <person name="Henrissat B."/>
            <person name="Piumi F."/>
            <person name="Ruiz-Duenas F.J."/>
            <person name="Martinez A.T."/>
            <person name="Grigoriev I.V."/>
            <person name="Riley R."/>
            <person name="Lipzen A."/>
            <person name="Berrin J.G."/>
            <person name="Master E.R."/>
            <person name="Rosso M.N."/>
        </authorList>
    </citation>
    <scope>NUCLEOTIDE SEQUENCE [LARGE SCALE GENOMIC DNA]</scope>
    <source>
        <strain evidence="7 8">BRFM310</strain>
    </source>
</reference>
<dbReference type="InterPro" id="IPR051681">
    <property type="entry name" value="Ser/Thr_Kinases-Pseudokinases"/>
</dbReference>
<dbReference type="InterPro" id="IPR011009">
    <property type="entry name" value="Kinase-like_dom_sf"/>
</dbReference>
<dbReference type="InterPro" id="IPR036537">
    <property type="entry name" value="Adaptor_Cbl_N_dom_sf"/>
</dbReference>
<dbReference type="Gene3D" id="1.10.510.10">
    <property type="entry name" value="Transferase(Phosphotransferase) domain 1"/>
    <property type="match status" value="1"/>
</dbReference>
<evidence type="ECO:0000256" key="2">
    <source>
        <dbReference type="ARBA" id="ARBA00022741"/>
    </source>
</evidence>
<evidence type="ECO:0000256" key="5">
    <source>
        <dbReference type="SAM" id="MobiDB-lite"/>
    </source>
</evidence>
<proteinExistence type="predicted"/>
<feature type="binding site" evidence="4">
    <location>
        <position position="374"/>
    </location>
    <ligand>
        <name>ATP</name>
        <dbReference type="ChEBI" id="CHEBI:30616"/>
    </ligand>
</feature>
<evidence type="ECO:0000313" key="7">
    <source>
        <dbReference type="EMBL" id="OSD02529.1"/>
    </source>
</evidence>
<dbReference type="EMBL" id="KZ084104">
    <property type="protein sequence ID" value="OSD02529.1"/>
    <property type="molecule type" value="Genomic_DNA"/>
</dbReference>
<evidence type="ECO:0000256" key="4">
    <source>
        <dbReference type="PROSITE-ProRule" id="PRU10141"/>
    </source>
</evidence>
<keyword evidence="1" id="KW-0418">Kinase</keyword>
<dbReference type="InterPro" id="IPR017441">
    <property type="entry name" value="Protein_kinase_ATP_BS"/>
</dbReference>
<dbReference type="PANTHER" id="PTHR44329">
    <property type="entry name" value="SERINE/THREONINE-PROTEIN KINASE TNNI3K-RELATED"/>
    <property type="match status" value="1"/>
</dbReference>
<keyword evidence="8" id="KW-1185">Reference proteome</keyword>
<dbReference type="InterPro" id="IPR000719">
    <property type="entry name" value="Prot_kinase_dom"/>
</dbReference>
<evidence type="ECO:0000313" key="8">
    <source>
        <dbReference type="Proteomes" id="UP000193067"/>
    </source>
</evidence>
<dbReference type="STRING" id="1353009.A0A1Y2IN38"/>
<keyword evidence="3 4" id="KW-0067">ATP-binding</keyword>
<dbReference type="PRINTS" id="PR00109">
    <property type="entry name" value="TYRKINASE"/>
</dbReference>
<dbReference type="SMART" id="SM00220">
    <property type="entry name" value="S_TKc"/>
    <property type="match status" value="1"/>
</dbReference>
<dbReference type="GO" id="GO:0007166">
    <property type="term" value="P:cell surface receptor signaling pathway"/>
    <property type="evidence" value="ECO:0007669"/>
    <property type="project" value="InterPro"/>
</dbReference>
<evidence type="ECO:0000259" key="6">
    <source>
        <dbReference type="PROSITE" id="PS50011"/>
    </source>
</evidence>
<organism evidence="7 8">
    <name type="scientific">Trametes coccinea (strain BRFM310)</name>
    <name type="common">Pycnoporus coccineus</name>
    <dbReference type="NCBI Taxonomy" id="1353009"/>
    <lineage>
        <taxon>Eukaryota</taxon>
        <taxon>Fungi</taxon>
        <taxon>Dikarya</taxon>
        <taxon>Basidiomycota</taxon>
        <taxon>Agaricomycotina</taxon>
        <taxon>Agaricomycetes</taxon>
        <taxon>Polyporales</taxon>
        <taxon>Polyporaceae</taxon>
        <taxon>Trametes</taxon>
    </lineage>
</organism>
<evidence type="ECO:0000256" key="1">
    <source>
        <dbReference type="ARBA" id="ARBA00022527"/>
    </source>
</evidence>
<name>A0A1Y2IN38_TRAC3</name>
<dbReference type="PROSITE" id="PS00107">
    <property type="entry name" value="PROTEIN_KINASE_ATP"/>
    <property type="match status" value="1"/>
</dbReference>
<dbReference type="Gene3D" id="1.20.930.20">
    <property type="entry name" value="Adaptor protein Cbl, N-terminal domain"/>
    <property type="match status" value="1"/>
</dbReference>
<accession>A0A1Y2IN38</accession>
<feature type="compositionally biased region" description="Basic and acidic residues" evidence="5">
    <location>
        <begin position="708"/>
        <end position="729"/>
    </location>
</feature>
<feature type="domain" description="Protein kinase" evidence="6">
    <location>
        <begin position="347"/>
        <end position="603"/>
    </location>
</feature>